<keyword evidence="4 8" id="KW-0812">Transmembrane</keyword>
<evidence type="ECO:0000313" key="10">
    <source>
        <dbReference type="Proteomes" id="UP000253204"/>
    </source>
</evidence>
<protein>
    <submittedName>
        <fullName evidence="9">ZIP family metal transporter</fullName>
    </submittedName>
</protein>
<dbReference type="Pfam" id="PF02535">
    <property type="entry name" value="Zip"/>
    <property type="match status" value="1"/>
</dbReference>
<feature type="transmembrane region" description="Helical" evidence="8">
    <location>
        <begin position="183"/>
        <end position="202"/>
    </location>
</feature>
<keyword evidence="5" id="KW-0862">Zinc</keyword>
<proteinExistence type="inferred from homology"/>
<sequence length="260" mass="26860">METASPIVLAFLGSLAAGLLTAVGALPALFGKVPGRAFRDLALGFAAGVMLSASFFSLIIPSLEASELLYGGSALPAVIACLSILTGIGAIALLNERLPHEHFQQGREGPEAASLRRVWLFIIAITIHNFPEGLAVGVSFGAGGFEKGLPLAIGIGLQNMPEGLAVAISLLGEGYSKWKAWTIASLTGLVEPIGGLLGASIVSISQPFLPWGLAFAAGAMLYVISHEIIPETHRNGHQNKATLGLSIGLVIMLFLDASLG</sequence>
<feature type="transmembrane region" description="Helical" evidence="8">
    <location>
        <begin position="151"/>
        <end position="171"/>
    </location>
</feature>
<keyword evidence="3" id="KW-1003">Cell membrane</keyword>
<dbReference type="AlphaFoldDB" id="A0A368U3X8"/>
<dbReference type="GO" id="GO:0005385">
    <property type="term" value="F:zinc ion transmembrane transporter activity"/>
    <property type="evidence" value="ECO:0007669"/>
    <property type="project" value="TreeGrafter"/>
</dbReference>
<feature type="transmembrane region" description="Helical" evidence="8">
    <location>
        <begin position="41"/>
        <end position="63"/>
    </location>
</feature>
<evidence type="ECO:0000256" key="2">
    <source>
        <dbReference type="ARBA" id="ARBA00006939"/>
    </source>
</evidence>
<dbReference type="RefSeq" id="WP_114486955.1">
    <property type="nucleotide sequence ID" value="NZ_CBCSHM010000027.1"/>
</dbReference>
<comment type="caution">
    <text evidence="9">The sequence shown here is derived from an EMBL/GenBank/DDBJ whole genome shotgun (WGS) entry which is preliminary data.</text>
</comment>
<dbReference type="OrthoDB" id="9787346at2"/>
<dbReference type="GO" id="GO:0005886">
    <property type="term" value="C:plasma membrane"/>
    <property type="evidence" value="ECO:0007669"/>
    <property type="project" value="UniProtKB-SubCell"/>
</dbReference>
<keyword evidence="10" id="KW-1185">Reference proteome</keyword>
<keyword evidence="6 8" id="KW-1133">Transmembrane helix</keyword>
<keyword evidence="7 8" id="KW-0472">Membrane</keyword>
<feature type="transmembrane region" description="Helical" evidence="8">
    <location>
        <begin position="69"/>
        <end position="94"/>
    </location>
</feature>
<dbReference type="InterPro" id="IPR003689">
    <property type="entry name" value="ZIP"/>
</dbReference>
<gene>
    <name evidence="9" type="ORF">DU506_10835</name>
</gene>
<evidence type="ECO:0000256" key="6">
    <source>
        <dbReference type="ARBA" id="ARBA00022989"/>
    </source>
</evidence>
<organism evidence="9 10">
    <name type="scientific">Vreelandella rituensis</name>
    <dbReference type="NCBI Taxonomy" id="2282306"/>
    <lineage>
        <taxon>Bacteria</taxon>
        <taxon>Pseudomonadati</taxon>
        <taxon>Pseudomonadota</taxon>
        <taxon>Gammaproteobacteria</taxon>
        <taxon>Oceanospirillales</taxon>
        <taxon>Halomonadaceae</taxon>
        <taxon>Vreelandella</taxon>
    </lineage>
</organism>
<feature type="transmembrane region" description="Helical" evidence="8">
    <location>
        <begin position="241"/>
        <end position="259"/>
    </location>
</feature>
<evidence type="ECO:0000313" key="9">
    <source>
        <dbReference type="EMBL" id="RCV90802.1"/>
    </source>
</evidence>
<dbReference type="PANTHER" id="PTHR11040:SF211">
    <property type="entry name" value="ZINC TRANSPORTER ZIP11"/>
    <property type="match status" value="1"/>
</dbReference>
<evidence type="ECO:0000256" key="5">
    <source>
        <dbReference type="ARBA" id="ARBA00022833"/>
    </source>
</evidence>
<reference evidence="9 10" key="1">
    <citation type="submission" date="2018-07" db="EMBL/GenBank/DDBJ databases">
        <title>Halomonas rutogse sp. nov., isolated from Lake TangqianCo on Tibetan Plateau.</title>
        <authorList>
            <person name="Lu H."/>
            <person name="Xing P."/>
            <person name="Wu Q."/>
        </authorList>
    </citation>
    <scope>NUCLEOTIDE SEQUENCE [LARGE SCALE GENOMIC DNA]</scope>
    <source>
        <strain evidence="9 10">TQ8S</strain>
    </source>
</reference>
<accession>A0A368U3X8</accession>
<evidence type="ECO:0000256" key="1">
    <source>
        <dbReference type="ARBA" id="ARBA00004651"/>
    </source>
</evidence>
<feature type="transmembrane region" description="Helical" evidence="8">
    <location>
        <begin position="115"/>
        <end position="131"/>
    </location>
</feature>
<evidence type="ECO:0000256" key="8">
    <source>
        <dbReference type="SAM" id="Phobius"/>
    </source>
</evidence>
<comment type="subcellular location">
    <subcellularLocation>
        <location evidence="1">Cell membrane</location>
        <topology evidence="1">Multi-pass membrane protein</topology>
    </subcellularLocation>
</comment>
<evidence type="ECO:0000256" key="4">
    <source>
        <dbReference type="ARBA" id="ARBA00022692"/>
    </source>
</evidence>
<comment type="similarity">
    <text evidence="2">Belongs to the ZIP transporter (TC 2.A.5) family.</text>
</comment>
<evidence type="ECO:0000256" key="3">
    <source>
        <dbReference type="ARBA" id="ARBA00022475"/>
    </source>
</evidence>
<dbReference type="PANTHER" id="PTHR11040">
    <property type="entry name" value="ZINC/IRON TRANSPORTER"/>
    <property type="match status" value="1"/>
</dbReference>
<dbReference type="EMBL" id="QPIJ01000023">
    <property type="protein sequence ID" value="RCV90802.1"/>
    <property type="molecule type" value="Genomic_DNA"/>
</dbReference>
<evidence type="ECO:0000256" key="7">
    <source>
        <dbReference type="ARBA" id="ARBA00023136"/>
    </source>
</evidence>
<feature type="transmembrane region" description="Helical" evidence="8">
    <location>
        <begin position="208"/>
        <end position="229"/>
    </location>
</feature>
<dbReference type="Proteomes" id="UP000253204">
    <property type="component" value="Unassembled WGS sequence"/>
</dbReference>
<name>A0A368U3X8_9GAMM</name>
<feature type="transmembrane region" description="Helical" evidence="8">
    <location>
        <begin position="6"/>
        <end position="29"/>
    </location>
</feature>